<name>A0AC35FDU7_9BILA</name>
<evidence type="ECO:0000313" key="1">
    <source>
        <dbReference type="Proteomes" id="UP000887580"/>
    </source>
</evidence>
<accession>A0AC35FDU7</accession>
<reference evidence="2" key="1">
    <citation type="submission" date="2022-11" db="UniProtKB">
        <authorList>
            <consortium name="WormBaseParasite"/>
        </authorList>
    </citation>
    <scope>IDENTIFICATION</scope>
</reference>
<protein>
    <submittedName>
        <fullName evidence="2">Uncharacterized protein</fullName>
    </submittedName>
</protein>
<proteinExistence type="predicted"/>
<dbReference type="Proteomes" id="UP000887580">
    <property type="component" value="Unplaced"/>
</dbReference>
<organism evidence="1 2">
    <name type="scientific">Panagrolaimus sp. PS1159</name>
    <dbReference type="NCBI Taxonomy" id="55785"/>
    <lineage>
        <taxon>Eukaryota</taxon>
        <taxon>Metazoa</taxon>
        <taxon>Ecdysozoa</taxon>
        <taxon>Nematoda</taxon>
        <taxon>Chromadorea</taxon>
        <taxon>Rhabditida</taxon>
        <taxon>Tylenchina</taxon>
        <taxon>Panagrolaimomorpha</taxon>
        <taxon>Panagrolaimoidea</taxon>
        <taxon>Panagrolaimidae</taxon>
        <taxon>Panagrolaimus</taxon>
    </lineage>
</organism>
<evidence type="ECO:0000313" key="2">
    <source>
        <dbReference type="WBParaSite" id="PS1159_v2.g16471.t1"/>
    </source>
</evidence>
<dbReference type="WBParaSite" id="PS1159_v2.g16471.t1">
    <property type="protein sequence ID" value="PS1159_v2.g16471.t1"/>
    <property type="gene ID" value="PS1159_v2.g16471"/>
</dbReference>
<sequence>MDKFVFNRNEFDRLWDCSYYNYTTWETFGKKDTFLGSIYLTVGIIYEALYIPIMIVMARKEYLQFSCYKIMYWLGIVDILAIWCNAIMPGYFSMVGAVYCTHPFLTTVVGVLSMALSACFFDPYFGMNVPHDKSKYINMAHTVNNIVVIIALGSIYFGIIVAVIRKTRIANTANITALQRQTMIQAFLICSLCFIASAVYVWMQFLPIAPFVIVLAQFCWQASHGGAVFIYLIFNKSLRSSMFKLIKCNRNASNSVIATAATQPTDNSVHSNGLTNAQTNSTNLPPLRNAPRGSLF</sequence>